<reference evidence="2 3" key="1">
    <citation type="submission" date="2014-08" db="EMBL/GenBank/DDBJ databases">
        <title>Complete genome of a marine bacteria Jeotgalibacillus malaysiensis.</title>
        <authorList>
            <person name="Yaakop A.S."/>
            <person name="Chan K.-G."/>
            <person name="Goh K.M."/>
        </authorList>
    </citation>
    <scope>NUCLEOTIDE SEQUENCE [LARGE SCALE GENOMIC DNA]</scope>
    <source>
        <strain evidence="2 3">D5</strain>
        <plasmid evidence="3">Plasmid</plasmid>
    </source>
</reference>
<accession>A0A0B5AU17</accession>
<evidence type="ECO:0000256" key="1">
    <source>
        <dbReference type="SAM" id="SignalP"/>
    </source>
</evidence>
<keyword evidence="2" id="KW-0614">Plasmid</keyword>
<geneLocation type="plasmid" evidence="3"/>
<dbReference type="EMBL" id="CP009417">
    <property type="protein sequence ID" value="AJD93700.1"/>
    <property type="molecule type" value="Genomic_DNA"/>
</dbReference>
<gene>
    <name evidence="2" type="ORF">JMA_43830</name>
</gene>
<protein>
    <recommendedName>
        <fullName evidence="4">Lipoprotein</fullName>
    </recommendedName>
</protein>
<evidence type="ECO:0008006" key="4">
    <source>
        <dbReference type="Google" id="ProtNLM"/>
    </source>
</evidence>
<keyword evidence="1" id="KW-0732">Signal</keyword>
<dbReference type="BioCyc" id="JESP1508404:G14D9-13706-MONOMER"/>
<keyword evidence="3" id="KW-1185">Reference proteome</keyword>
<name>A0A0B5AU17_9BACL</name>
<proteinExistence type="predicted"/>
<dbReference type="PROSITE" id="PS51257">
    <property type="entry name" value="PROKAR_LIPOPROTEIN"/>
    <property type="match status" value="1"/>
</dbReference>
<dbReference type="KEGG" id="jeo:JMA_43830"/>
<organism evidence="2 3">
    <name type="scientific">Jeotgalibacillus malaysiensis</name>
    <dbReference type="NCBI Taxonomy" id="1508404"/>
    <lineage>
        <taxon>Bacteria</taxon>
        <taxon>Bacillati</taxon>
        <taxon>Bacillota</taxon>
        <taxon>Bacilli</taxon>
        <taxon>Bacillales</taxon>
        <taxon>Caryophanaceae</taxon>
        <taxon>Jeotgalibacillus</taxon>
    </lineage>
</organism>
<evidence type="ECO:0000313" key="3">
    <source>
        <dbReference type="Proteomes" id="UP000031449"/>
    </source>
</evidence>
<dbReference type="AlphaFoldDB" id="A0A0B5AU17"/>
<sequence length="88" mass="9593">MKKLIAVFGLSTALLLAGCEGEVDAGSNTNEELYLETVQEFDMDYGYGGEVVRDPDTGCMYFVTYGDTIHPYYDVDGEVAGCGDFQNP</sequence>
<dbReference type="HOGENOM" id="CLU_2464903_0_0_9"/>
<feature type="chain" id="PRO_5002113426" description="Lipoprotein" evidence="1">
    <location>
        <begin position="26"/>
        <end position="88"/>
    </location>
</feature>
<feature type="signal peptide" evidence="1">
    <location>
        <begin position="1"/>
        <end position="25"/>
    </location>
</feature>
<dbReference type="Proteomes" id="UP000031449">
    <property type="component" value="Plasmid unnamed"/>
</dbReference>
<evidence type="ECO:0000313" key="2">
    <source>
        <dbReference type="EMBL" id="AJD93700.1"/>
    </source>
</evidence>